<evidence type="ECO:0000313" key="7">
    <source>
        <dbReference type="Proteomes" id="UP000554482"/>
    </source>
</evidence>
<gene>
    <name evidence="6" type="ORF">FRX31_011896</name>
</gene>
<evidence type="ECO:0000259" key="5">
    <source>
        <dbReference type="PROSITE" id="PS50888"/>
    </source>
</evidence>
<dbReference type="Gene3D" id="4.10.280.10">
    <property type="entry name" value="Helix-loop-helix DNA-binding domain"/>
    <property type="match status" value="1"/>
</dbReference>
<dbReference type="GO" id="GO:0046983">
    <property type="term" value="F:protein dimerization activity"/>
    <property type="evidence" value="ECO:0007669"/>
    <property type="project" value="InterPro"/>
</dbReference>
<evidence type="ECO:0000256" key="2">
    <source>
        <dbReference type="ARBA" id="ARBA00023015"/>
    </source>
</evidence>
<reference evidence="6 7" key="1">
    <citation type="submission" date="2020-06" db="EMBL/GenBank/DDBJ databases">
        <title>Transcriptomic and genomic resources for Thalictrum thalictroides and T. hernandezii: Facilitating candidate gene discovery in an emerging model plant lineage.</title>
        <authorList>
            <person name="Arias T."/>
            <person name="Riano-Pachon D.M."/>
            <person name="Di Stilio V.S."/>
        </authorList>
    </citation>
    <scope>NUCLEOTIDE SEQUENCE [LARGE SCALE GENOMIC DNA]</scope>
    <source>
        <strain evidence="7">cv. WT478/WT964</strain>
        <tissue evidence="6">Leaves</tissue>
    </source>
</reference>
<name>A0A7J6WNK9_THATH</name>
<protein>
    <submittedName>
        <fullName evidence="6">Transcription factor bhlh</fullName>
    </submittedName>
</protein>
<dbReference type="EMBL" id="JABWDY010013159">
    <property type="protein sequence ID" value="KAF5198517.1"/>
    <property type="molecule type" value="Genomic_DNA"/>
</dbReference>
<dbReference type="Proteomes" id="UP000554482">
    <property type="component" value="Unassembled WGS sequence"/>
</dbReference>
<keyword evidence="7" id="KW-1185">Reference proteome</keyword>
<comment type="caution">
    <text evidence="6">The sequence shown here is derived from an EMBL/GenBank/DDBJ whole genome shotgun (WGS) entry which is preliminary data.</text>
</comment>
<evidence type="ECO:0000313" key="6">
    <source>
        <dbReference type="EMBL" id="KAF5198517.1"/>
    </source>
</evidence>
<dbReference type="Pfam" id="PF00010">
    <property type="entry name" value="HLH"/>
    <property type="match status" value="1"/>
</dbReference>
<comment type="subcellular location">
    <subcellularLocation>
        <location evidence="1">Nucleus</location>
    </subcellularLocation>
</comment>
<evidence type="ECO:0000256" key="3">
    <source>
        <dbReference type="ARBA" id="ARBA00023163"/>
    </source>
</evidence>
<keyword evidence="2" id="KW-0805">Transcription regulation</keyword>
<dbReference type="InterPro" id="IPR011598">
    <property type="entry name" value="bHLH_dom"/>
</dbReference>
<dbReference type="AlphaFoldDB" id="A0A7J6WNK9"/>
<dbReference type="PANTHER" id="PTHR45914:SF24">
    <property type="entry name" value="BHLH DOMAIN-CONTAINING PROTEIN"/>
    <property type="match status" value="1"/>
</dbReference>
<sequence length="287" mass="32228">MFDMGGCNSILYGHQPQLGEELLTDKFYDDFVQSLFEPNDAGSNNYTTSSTSGSSGNGFLPLPYFECFPTEQSLVSFPPEFDDQCYLDCCYQNPKRQKTNSYNDLHYSMNTFSQYPEFFFPRTESIQLPPMVYENTTTTPTAKKISLSSDKGLSVQSVAARQRRRKISDKTQELGKLIPGSNRMNSTADMFQAAYKYVQYLQAQVGILQLMQQGSQENVPIVEGGLEVLLASPTIQEKLYSEEKCLVPQNFVEALAKDNEIIQSNPSISKDIVLLTQSNQGVILPLE</sequence>
<dbReference type="PANTHER" id="PTHR45914">
    <property type="entry name" value="TRANSCRIPTION FACTOR HEC3-RELATED"/>
    <property type="match status" value="1"/>
</dbReference>
<proteinExistence type="predicted"/>
<dbReference type="GO" id="GO:0003700">
    <property type="term" value="F:DNA-binding transcription factor activity"/>
    <property type="evidence" value="ECO:0007669"/>
    <property type="project" value="InterPro"/>
</dbReference>
<dbReference type="OrthoDB" id="1921534at2759"/>
<feature type="domain" description="BHLH" evidence="5">
    <location>
        <begin position="151"/>
        <end position="201"/>
    </location>
</feature>
<organism evidence="6 7">
    <name type="scientific">Thalictrum thalictroides</name>
    <name type="common">Rue-anemone</name>
    <name type="synonym">Anemone thalictroides</name>
    <dbReference type="NCBI Taxonomy" id="46969"/>
    <lineage>
        <taxon>Eukaryota</taxon>
        <taxon>Viridiplantae</taxon>
        <taxon>Streptophyta</taxon>
        <taxon>Embryophyta</taxon>
        <taxon>Tracheophyta</taxon>
        <taxon>Spermatophyta</taxon>
        <taxon>Magnoliopsida</taxon>
        <taxon>Ranunculales</taxon>
        <taxon>Ranunculaceae</taxon>
        <taxon>Thalictroideae</taxon>
        <taxon>Thalictrum</taxon>
    </lineage>
</organism>
<dbReference type="SUPFAM" id="SSF47459">
    <property type="entry name" value="HLH, helix-loop-helix DNA-binding domain"/>
    <property type="match status" value="1"/>
</dbReference>
<dbReference type="InterPro" id="IPR036638">
    <property type="entry name" value="HLH_DNA-bd_sf"/>
</dbReference>
<evidence type="ECO:0000256" key="1">
    <source>
        <dbReference type="ARBA" id="ARBA00004123"/>
    </source>
</evidence>
<evidence type="ECO:0000256" key="4">
    <source>
        <dbReference type="ARBA" id="ARBA00023242"/>
    </source>
</evidence>
<dbReference type="CDD" id="cd11393">
    <property type="entry name" value="bHLH_AtbHLH_like"/>
    <property type="match status" value="1"/>
</dbReference>
<dbReference type="SMART" id="SM00353">
    <property type="entry name" value="HLH"/>
    <property type="match status" value="1"/>
</dbReference>
<dbReference type="InterPro" id="IPR045239">
    <property type="entry name" value="bHLH95_bHLH"/>
</dbReference>
<accession>A0A7J6WNK9</accession>
<dbReference type="PROSITE" id="PS50888">
    <property type="entry name" value="BHLH"/>
    <property type="match status" value="1"/>
</dbReference>
<dbReference type="GO" id="GO:0005634">
    <property type="term" value="C:nucleus"/>
    <property type="evidence" value="ECO:0007669"/>
    <property type="project" value="UniProtKB-SubCell"/>
</dbReference>
<dbReference type="InterPro" id="IPR045843">
    <property type="entry name" value="IND-like"/>
</dbReference>
<keyword evidence="3" id="KW-0804">Transcription</keyword>
<keyword evidence="4" id="KW-0539">Nucleus</keyword>